<evidence type="ECO:0000313" key="3">
    <source>
        <dbReference type="Proteomes" id="UP001174909"/>
    </source>
</evidence>
<dbReference type="InterPro" id="IPR016024">
    <property type="entry name" value="ARM-type_fold"/>
</dbReference>
<dbReference type="InterPro" id="IPR042856">
    <property type="entry name" value="RSP14"/>
</dbReference>
<dbReference type="Pfam" id="PF13646">
    <property type="entry name" value="HEAT_2"/>
    <property type="match status" value="1"/>
</dbReference>
<dbReference type="PANTHER" id="PTHR15599:SF1">
    <property type="entry name" value="RADIAL SPOKE HEAD 14 HOMOLOG"/>
    <property type="match status" value="1"/>
</dbReference>
<evidence type="ECO:0000313" key="2">
    <source>
        <dbReference type="EMBL" id="CAI8019790.1"/>
    </source>
</evidence>
<dbReference type="InterPro" id="IPR000357">
    <property type="entry name" value="HEAT"/>
</dbReference>
<dbReference type="Pfam" id="PF02985">
    <property type="entry name" value="HEAT"/>
    <property type="match status" value="1"/>
</dbReference>
<organism evidence="2 3">
    <name type="scientific">Geodia barretti</name>
    <name type="common">Barrett's horny sponge</name>
    <dbReference type="NCBI Taxonomy" id="519541"/>
    <lineage>
        <taxon>Eukaryota</taxon>
        <taxon>Metazoa</taxon>
        <taxon>Porifera</taxon>
        <taxon>Demospongiae</taxon>
        <taxon>Heteroscleromorpha</taxon>
        <taxon>Tetractinellida</taxon>
        <taxon>Astrophorina</taxon>
        <taxon>Geodiidae</taxon>
        <taxon>Geodia</taxon>
    </lineage>
</organism>
<dbReference type="EMBL" id="CASHTH010001776">
    <property type="protein sequence ID" value="CAI8019790.1"/>
    <property type="molecule type" value="Genomic_DNA"/>
</dbReference>
<dbReference type="AlphaFoldDB" id="A0AA35RXX1"/>
<name>A0AA35RXX1_GEOBA</name>
<dbReference type="Gene3D" id="1.25.10.10">
    <property type="entry name" value="Leucine-rich Repeat Variant"/>
    <property type="match status" value="2"/>
</dbReference>
<sequence>MASSRVSAHLPFYDSSKSSLAYGDRTIPKLNRELQSDDVRVRQQALLLLNDVIHRRENLAAALREGIAKTLQALLEDSDWLVRERTANALTIIAQHALGRQCFLELGMLTSLSKLFSDGEVKVRLSVHSALEMCARTTVGAQGVVDAGLVALCVEKLVQEDSTELKELLLATLHWCFMVSPTQGLECGAISSTVPLLTHPSPLVRGRTATLLHDLTTPYQGKEEACGHGVCVEGLVNLLSDRDSFVRAQTAAALMSISVITKGKYAVLEAGALPHLVALFTDPSSEVRTNAVKVRLYHSLSTALHFHHLCVYYIPLYTMWRLILGV</sequence>
<proteinExistence type="predicted"/>
<dbReference type="Proteomes" id="UP001174909">
    <property type="component" value="Unassembled WGS sequence"/>
</dbReference>
<comment type="caution">
    <text evidence="2">The sequence shown here is derived from an EMBL/GenBank/DDBJ whole genome shotgun (WGS) entry which is preliminary data.</text>
</comment>
<evidence type="ECO:0000256" key="1">
    <source>
        <dbReference type="ARBA" id="ARBA00022737"/>
    </source>
</evidence>
<gene>
    <name evidence="2" type="ORF">GBAR_LOCUS11859</name>
</gene>
<keyword evidence="3" id="KW-1185">Reference proteome</keyword>
<protein>
    <submittedName>
        <fullName evidence="2">Radial spoke head 14 homolog</fullName>
    </submittedName>
</protein>
<dbReference type="InterPro" id="IPR011989">
    <property type="entry name" value="ARM-like"/>
</dbReference>
<dbReference type="PANTHER" id="PTHR15599">
    <property type="entry name" value="RTDR1"/>
    <property type="match status" value="1"/>
</dbReference>
<keyword evidence="1" id="KW-0677">Repeat</keyword>
<accession>A0AA35RXX1</accession>
<reference evidence="2" key="1">
    <citation type="submission" date="2023-03" db="EMBL/GenBank/DDBJ databases">
        <authorList>
            <person name="Steffen K."/>
            <person name="Cardenas P."/>
        </authorList>
    </citation>
    <scope>NUCLEOTIDE SEQUENCE</scope>
</reference>
<dbReference type="SUPFAM" id="SSF48371">
    <property type="entry name" value="ARM repeat"/>
    <property type="match status" value="1"/>
</dbReference>